<sequence>MQFEIRKVFTAYTDRYNHETYLSINQAIKELLFENMIDVVADSSGNYLKIKLNLSALDKCYKCLQRKTVPEQVRELMYVIEQYRDSQFTIIARLVHDWQQLLKEYKKLPYDLKFNAKRTAVILKLLVAILNLRQESYIRNFSTAMFNDSKMFQKEYQSCIESILCDYTNEIIDKTKILAYYNLYENPSYLLVKGDITIEFATSFINVAELKDGITLDNSSLESIKQINVPRGQVVTVENLTTYHDVCSPHVAYIYSGAYPSRSVEAFLSKLYRDNRNCV</sequence>
<dbReference type="AlphaFoldDB" id="A0A133YAZ3"/>
<name>A0A133YAZ3_9FIRM</name>
<protein>
    <submittedName>
        <fullName evidence="1">Uncharacterized protein</fullName>
    </submittedName>
</protein>
<dbReference type="EMBL" id="LSCV01000030">
    <property type="protein sequence ID" value="KXB40334.1"/>
    <property type="molecule type" value="Genomic_DNA"/>
</dbReference>
<gene>
    <name evidence="1" type="ORF">HMPREF1872_00880</name>
</gene>
<proteinExistence type="predicted"/>
<accession>A0A133YAZ3</accession>
<comment type="caution">
    <text evidence="1">The sequence shown here is derived from an EMBL/GenBank/DDBJ whole genome shotgun (WGS) entry which is preliminary data.</text>
</comment>
<keyword evidence="2" id="KW-1185">Reference proteome</keyword>
<reference evidence="2" key="1">
    <citation type="submission" date="2016-01" db="EMBL/GenBank/DDBJ databases">
        <authorList>
            <person name="Mitreva M."/>
            <person name="Pepin K.H."/>
            <person name="Mihindukulasuriya K.A."/>
            <person name="Fulton R."/>
            <person name="Fronick C."/>
            <person name="O'Laughlin M."/>
            <person name="Miner T."/>
            <person name="Herter B."/>
            <person name="Rosa B.A."/>
            <person name="Cordes M."/>
            <person name="Tomlinson C."/>
            <person name="Wollam A."/>
            <person name="Palsikar V.B."/>
            <person name="Mardis E.R."/>
            <person name="Wilson R.K."/>
        </authorList>
    </citation>
    <scope>NUCLEOTIDE SEQUENCE [LARGE SCALE GENOMIC DNA]</scope>
    <source>
        <strain evidence="2">KA00274</strain>
    </source>
</reference>
<dbReference type="Proteomes" id="UP000070080">
    <property type="component" value="Unassembled WGS sequence"/>
</dbReference>
<dbReference type="STRING" id="1497955.HMPREF1872_00880"/>
<evidence type="ECO:0000313" key="1">
    <source>
        <dbReference type="EMBL" id="KXB40334.1"/>
    </source>
</evidence>
<evidence type="ECO:0000313" key="2">
    <source>
        <dbReference type="Proteomes" id="UP000070080"/>
    </source>
</evidence>
<organism evidence="1 2">
    <name type="scientific">Amygdalobacter nucleatus</name>
    <dbReference type="NCBI Taxonomy" id="3029274"/>
    <lineage>
        <taxon>Bacteria</taxon>
        <taxon>Bacillati</taxon>
        <taxon>Bacillota</taxon>
        <taxon>Clostridia</taxon>
        <taxon>Eubacteriales</taxon>
        <taxon>Oscillospiraceae</taxon>
        <taxon>Amygdalobacter</taxon>
    </lineage>
</organism>
<dbReference type="PATRIC" id="fig|1497955.3.peg.851"/>